<dbReference type="AlphaFoldDB" id="A0A918UVC1"/>
<protein>
    <submittedName>
        <fullName evidence="2">Uncharacterized protein</fullName>
    </submittedName>
</protein>
<dbReference type="Proteomes" id="UP000630936">
    <property type="component" value="Unassembled WGS sequence"/>
</dbReference>
<sequence>MPARAPESAGTVVVRSRVDGPDQGKRPAVNRSPVYQNPVKERADAADPPDLPESLAVRSSERKQLFHQTG</sequence>
<comment type="caution">
    <text evidence="2">The sequence shown here is derived from an EMBL/GenBank/DDBJ whole genome shotgun (WGS) entry which is preliminary data.</text>
</comment>
<feature type="compositionally biased region" description="Basic and acidic residues" evidence="1">
    <location>
        <begin position="16"/>
        <end position="25"/>
    </location>
</feature>
<organism evidence="2 3">
    <name type="scientific">Streptomyces inusitatus</name>
    <dbReference type="NCBI Taxonomy" id="68221"/>
    <lineage>
        <taxon>Bacteria</taxon>
        <taxon>Bacillati</taxon>
        <taxon>Actinomycetota</taxon>
        <taxon>Actinomycetes</taxon>
        <taxon>Kitasatosporales</taxon>
        <taxon>Streptomycetaceae</taxon>
        <taxon>Streptomyces</taxon>
    </lineage>
</organism>
<accession>A0A918UVC1</accession>
<name>A0A918UVC1_9ACTN</name>
<proteinExistence type="predicted"/>
<evidence type="ECO:0000256" key="1">
    <source>
        <dbReference type="SAM" id="MobiDB-lite"/>
    </source>
</evidence>
<reference evidence="2" key="2">
    <citation type="submission" date="2020-09" db="EMBL/GenBank/DDBJ databases">
        <authorList>
            <person name="Sun Q."/>
            <person name="Ohkuma M."/>
        </authorList>
    </citation>
    <scope>NUCLEOTIDE SEQUENCE</scope>
    <source>
        <strain evidence="2">JCM 4988</strain>
    </source>
</reference>
<evidence type="ECO:0000313" key="2">
    <source>
        <dbReference type="EMBL" id="GGZ35407.1"/>
    </source>
</evidence>
<feature type="region of interest" description="Disordered" evidence="1">
    <location>
        <begin position="1"/>
        <end position="70"/>
    </location>
</feature>
<keyword evidence="3" id="KW-1185">Reference proteome</keyword>
<gene>
    <name evidence="2" type="ORF">GCM10010387_31840</name>
</gene>
<dbReference type="EMBL" id="BMWG01000008">
    <property type="protein sequence ID" value="GGZ35407.1"/>
    <property type="molecule type" value="Genomic_DNA"/>
</dbReference>
<reference evidence="2" key="1">
    <citation type="journal article" date="2014" name="Int. J. Syst. Evol. Microbiol.">
        <title>Complete genome sequence of Corynebacterium casei LMG S-19264T (=DSM 44701T), isolated from a smear-ripened cheese.</title>
        <authorList>
            <consortium name="US DOE Joint Genome Institute (JGI-PGF)"/>
            <person name="Walter F."/>
            <person name="Albersmeier A."/>
            <person name="Kalinowski J."/>
            <person name="Ruckert C."/>
        </authorList>
    </citation>
    <scope>NUCLEOTIDE SEQUENCE</scope>
    <source>
        <strain evidence="2">JCM 4988</strain>
    </source>
</reference>
<evidence type="ECO:0000313" key="3">
    <source>
        <dbReference type="Proteomes" id="UP000630936"/>
    </source>
</evidence>